<dbReference type="EMBL" id="UYYF01004632">
    <property type="protein sequence ID" value="VDN05990.1"/>
    <property type="molecule type" value="Genomic_DNA"/>
</dbReference>
<sequence length="73" mass="8551">MIAIEAIVRGIETLRSKWPGEVLKGFLTNLEQCQEEDSHCRSLYSARTQRVMEEFVPDDEVHHTFPSEAEFRR</sequence>
<dbReference type="AlphaFoldDB" id="A0A0N5D5Z4"/>
<reference evidence="3" key="1">
    <citation type="submission" date="2017-02" db="UniProtKB">
        <authorList>
            <consortium name="WormBaseParasite"/>
        </authorList>
    </citation>
    <scope>IDENTIFICATION</scope>
</reference>
<gene>
    <name evidence="1" type="ORF">TCLT_LOCUS8430</name>
</gene>
<protein>
    <submittedName>
        <fullName evidence="3">Saposin B-type domain-containing protein</fullName>
    </submittedName>
</protein>
<organism evidence="3">
    <name type="scientific">Thelazia callipaeda</name>
    <name type="common">Oriental eyeworm</name>
    <name type="synonym">Parasitic nematode</name>
    <dbReference type="NCBI Taxonomy" id="103827"/>
    <lineage>
        <taxon>Eukaryota</taxon>
        <taxon>Metazoa</taxon>
        <taxon>Ecdysozoa</taxon>
        <taxon>Nematoda</taxon>
        <taxon>Chromadorea</taxon>
        <taxon>Rhabditida</taxon>
        <taxon>Spirurina</taxon>
        <taxon>Spiruromorpha</taxon>
        <taxon>Thelazioidea</taxon>
        <taxon>Thelaziidae</taxon>
        <taxon>Thelazia</taxon>
    </lineage>
</organism>
<dbReference type="WBParaSite" id="TCLT_0000844101-mRNA-1">
    <property type="protein sequence ID" value="TCLT_0000844101-mRNA-1"/>
    <property type="gene ID" value="TCLT_0000844101"/>
</dbReference>
<proteinExistence type="predicted"/>
<accession>A0A0N5D5Z4</accession>
<dbReference type="Proteomes" id="UP000276776">
    <property type="component" value="Unassembled WGS sequence"/>
</dbReference>
<keyword evidence="2" id="KW-1185">Reference proteome</keyword>
<evidence type="ECO:0000313" key="2">
    <source>
        <dbReference type="Proteomes" id="UP000276776"/>
    </source>
</evidence>
<name>A0A0N5D5Z4_THECL</name>
<evidence type="ECO:0000313" key="3">
    <source>
        <dbReference type="WBParaSite" id="TCLT_0000844101-mRNA-1"/>
    </source>
</evidence>
<evidence type="ECO:0000313" key="1">
    <source>
        <dbReference type="EMBL" id="VDN05990.1"/>
    </source>
</evidence>
<reference evidence="1 2" key="2">
    <citation type="submission" date="2018-11" db="EMBL/GenBank/DDBJ databases">
        <authorList>
            <consortium name="Pathogen Informatics"/>
        </authorList>
    </citation>
    <scope>NUCLEOTIDE SEQUENCE [LARGE SCALE GENOMIC DNA]</scope>
</reference>